<keyword evidence="2" id="KW-1185">Reference proteome</keyword>
<sequence>MASSSSRSRVLNPDPEDGSLLRYQSIHVSEHIWDGREHPILRVRRGHFIHAGMEGVPVEIIPHLTVAGFAGVAQLASIPIDRQLITALVERWRLETHTFHMSPGECAITLQDIAIQMSLRIDGRPVIAPTGGDRAQIVEDLLGIRPPNSAFMGSSLKFTWLDEHFSHVGSRVLVRYLPLLEDLEITGQYSWGSAALAFLYRELCMSTNIDRSSIGGLTPLVMLWAWDRFPFLSPGDPPYTQNDLPYGARKERKDLAYFRFKFDHLKRDQFVWQSYSIDLMHTLPAICTEGMHIWRAIVPLICFQICKWYQPDRTMRQFGMVQHIPHAPYQPDQLHDITLRGKTADNWESKFRGVLEH</sequence>
<dbReference type="PANTHER" id="PTHR46033">
    <property type="entry name" value="PROTEIN MAIN-LIKE 2"/>
    <property type="match status" value="1"/>
</dbReference>
<protein>
    <submittedName>
        <fullName evidence="3">Serine/threonine-protein phosphatase 7 long form homolog</fullName>
    </submittedName>
</protein>
<dbReference type="OrthoDB" id="1939467at2759"/>
<dbReference type="KEGG" id="aprc:113858094"/>
<organism evidence="2 3">
    <name type="scientific">Abrus precatorius</name>
    <name type="common">Indian licorice</name>
    <name type="synonym">Glycine abrus</name>
    <dbReference type="NCBI Taxonomy" id="3816"/>
    <lineage>
        <taxon>Eukaryota</taxon>
        <taxon>Viridiplantae</taxon>
        <taxon>Streptophyta</taxon>
        <taxon>Embryophyta</taxon>
        <taxon>Tracheophyta</taxon>
        <taxon>Spermatophyta</taxon>
        <taxon>Magnoliopsida</taxon>
        <taxon>eudicotyledons</taxon>
        <taxon>Gunneridae</taxon>
        <taxon>Pentapetalae</taxon>
        <taxon>rosids</taxon>
        <taxon>fabids</taxon>
        <taxon>Fabales</taxon>
        <taxon>Fabaceae</taxon>
        <taxon>Papilionoideae</taxon>
        <taxon>50 kb inversion clade</taxon>
        <taxon>NPAAA clade</taxon>
        <taxon>indigoferoid/millettioid clade</taxon>
        <taxon>Abreae</taxon>
        <taxon>Abrus</taxon>
    </lineage>
</organism>
<reference evidence="2" key="1">
    <citation type="journal article" date="2019" name="Toxins">
        <title>Detection of Abrin-Like and Prepropulchellin-Like Toxin Genes and Transcripts Using Whole Genome Sequencing and Full-Length Transcript Sequencing of Abrus precatorius.</title>
        <authorList>
            <person name="Hovde B.T."/>
            <person name="Daligault H.E."/>
            <person name="Hanschen E.R."/>
            <person name="Kunde Y.A."/>
            <person name="Johnson M.B."/>
            <person name="Starkenburg S.R."/>
            <person name="Johnson S.L."/>
        </authorList>
    </citation>
    <scope>NUCLEOTIDE SEQUENCE [LARGE SCALE GENOMIC DNA]</scope>
</reference>
<accession>A0A8B8KR50</accession>
<proteinExistence type="predicted"/>
<dbReference type="GeneID" id="113858094"/>
<dbReference type="Proteomes" id="UP000694853">
    <property type="component" value="Unplaced"/>
</dbReference>
<evidence type="ECO:0000313" key="2">
    <source>
        <dbReference type="Proteomes" id="UP000694853"/>
    </source>
</evidence>
<evidence type="ECO:0000313" key="3">
    <source>
        <dbReference type="RefSeq" id="XP_027346351.1"/>
    </source>
</evidence>
<dbReference type="Pfam" id="PF10536">
    <property type="entry name" value="PMD"/>
    <property type="match status" value="2"/>
</dbReference>
<dbReference type="PANTHER" id="PTHR46033:SF8">
    <property type="entry name" value="PROTEIN MAINTENANCE OF MERISTEMS-LIKE"/>
    <property type="match status" value="1"/>
</dbReference>
<gene>
    <name evidence="3" type="primary">LOC113858094</name>
</gene>
<feature type="domain" description="Aminotransferase-like plant mobile" evidence="1">
    <location>
        <begin position="68"/>
        <end position="166"/>
    </location>
</feature>
<dbReference type="InterPro" id="IPR019557">
    <property type="entry name" value="AminoTfrase-like_pln_mobile"/>
</dbReference>
<dbReference type="AlphaFoldDB" id="A0A8B8KR50"/>
<name>A0A8B8KR50_ABRPR</name>
<dbReference type="RefSeq" id="XP_027346351.1">
    <property type="nucleotide sequence ID" value="XM_027490550.1"/>
</dbReference>
<reference evidence="3" key="2">
    <citation type="submission" date="2025-08" db="UniProtKB">
        <authorList>
            <consortium name="RefSeq"/>
        </authorList>
    </citation>
    <scope>IDENTIFICATION</scope>
    <source>
        <tissue evidence="3">Young leaves</tissue>
    </source>
</reference>
<dbReference type="InterPro" id="IPR044824">
    <property type="entry name" value="MAIN-like"/>
</dbReference>
<dbReference type="GO" id="GO:0010073">
    <property type="term" value="P:meristem maintenance"/>
    <property type="evidence" value="ECO:0007669"/>
    <property type="project" value="InterPro"/>
</dbReference>
<feature type="domain" description="Aminotransferase-like plant mobile" evidence="1">
    <location>
        <begin position="168"/>
        <end position="328"/>
    </location>
</feature>
<evidence type="ECO:0000259" key="1">
    <source>
        <dbReference type="Pfam" id="PF10536"/>
    </source>
</evidence>